<gene>
    <name evidence="3" type="ORF">TrVE_jg4453</name>
</gene>
<name>A0A9W7B8D7_9STRA</name>
<dbReference type="Gene3D" id="3.20.20.100">
    <property type="entry name" value="NADP-dependent oxidoreductase domain"/>
    <property type="match status" value="1"/>
</dbReference>
<dbReference type="GO" id="GO:0005737">
    <property type="term" value="C:cytoplasm"/>
    <property type="evidence" value="ECO:0007669"/>
    <property type="project" value="TreeGrafter"/>
</dbReference>
<dbReference type="InterPro" id="IPR036812">
    <property type="entry name" value="NAD(P)_OxRdtase_dom_sf"/>
</dbReference>
<dbReference type="PANTHER" id="PTHR43625">
    <property type="entry name" value="AFLATOXIN B1 ALDEHYDE REDUCTASE"/>
    <property type="match status" value="1"/>
</dbReference>
<evidence type="ECO:0000313" key="4">
    <source>
        <dbReference type="Proteomes" id="UP001165160"/>
    </source>
</evidence>
<evidence type="ECO:0000313" key="3">
    <source>
        <dbReference type="EMBL" id="GMH86141.1"/>
    </source>
</evidence>
<feature type="domain" description="NADP-dependent oxidoreductase" evidence="2">
    <location>
        <begin position="81"/>
        <end position="379"/>
    </location>
</feature>
<dbReference type="AlphaFoldDB" id="A0A9W7B8D7"/>
<evidence type="ECO:0000259" key="2">
    <source>
        <dbReference type="Pfam" id="PF00248"/>
    </source>
</evidence>
<organism evidence="3 4">
    <name type="scientific">Triparma verrucosa</name>
    <dbReference type="NCBI Taxonomy" id="1606542"/>
    <lineage>
        <taxon>Eukaryota</taxon>
        <taxon>Sar</taxon>
        <taxon>Stramenopiles</taxon>
        <taxon>Ochrophyta</taxon>
        <taxon>Bolidophyceae</taxon>
        <taxon>Parmales</taxon>
        <taxon>Triparmaceae</taxon>
        <taxon>Triparma</taxon>
    </lineage>
</organism>
<comment type="caution">
    <text evidence="3">The sequence shown here is derived from an EMBL/GenBank/DDBJ whole genome shotgun (WGS) entry which is preliminary data.</text>
</comment>
<dbReference type="InterPro" id="IPR023210">
    <property type="entry name" value="NADP_OxRdtase_dom"/>
</dbReference>
<dbReference type="Pfam" id="PF00248">
    <property type="entry name" value="Aldo_ket_red"/>
    <property type="match status" value="1"/>
</dbReference>
<dbReference type="Proteomes" id="UP001165160">
    <property type="component" value="Unassembled WGS sequence"/>
</dbReference>
<reference evidence="4" key="1">
    <citation type="journal article" date="2023" name="Commun. Biol.">
        <title>Genome analysis of Parmales, the sister group of diatoms, reveals the evolutionary specialization of diatoms from phago-mixotrophs to photoautotrophs.</title>
        <authorList>
            <person name="Ban H."/>
            <person name="Sato S."/>
            <person name="Yoshikawa S."/>
            <person name="Yamada K."/>
            <person name="Nakamura Y."/>
            <person name="Ichinomiya M."/>
            <person name="Sato N."/>
            <person name="Blanc-Mathieu R."/>
            <person name="Endo H."/>
            <person name="Kuwata A."/>
            <person name="Ogata H."/>
        </authorList>
    </citation>
    <scope>NUCLEOTIDE SEQUENCE [LARGE SCALE GENOMIC DNA]</scope>
    <source>
        <strain evidence="4">NIES 3699</strain>
    </source>
</reference>
<dbReference type="EMBL" id="BRXX01000056">
    <property type="protein sequence ID" value="GMH86141.1"/>
    <property type="molecule type" value="Genomic_DNA"/>
</dbReference>
<proteinExistence type="predicted"/>
<keyword evidence="4" id="KW-1185">Reference proteome</keyword>
<accession>A0A9W7B8D7</accession>
<dbReference type="GO" id="GO:0016491">
    <property type="term" value="F:oxidoreductase activity"/>
    <property type="evidence" value="ECO:0007669"/>
    <property type="project" value="UniProtKB-KW"/>
</dbReference>
<sequence length="381" mass="42326">MPHCPICLFTETPLSSSSCSLCDTPFDTPFEKPSDSPSISSVNSSILSRNSSSNSLTSLLDYLPPPPSTLTLGSTPISPYGIGTLPLSISYSSSGRPPRPSALQILQHAFKLNVGYIDTGDSYHPGDDPGYMESCLGEVRTEGVGQVIGTKGGMELVGSKSTDWRLRKFREGEVREFVEGSRRRLGVESLGVWSFHHCEGYGEEEFGRLVREAKECKEEGLVENIGLCNVRLDQLEFARSIVEIAAVQNQWNLWNREAEFEIDEEVGGKRKRKVGKRGVLRYCQENGIVFFPYGMFGGVKARYAEGRPGKVSVYDFKTVVNMAEEKGVSPHQLVMAYVRQKWNCVCLIVGCRKKERIDELVKIRDGLVLFTEGEMEVLDAI</sequence>
<dbReference type="PANTHER" id="PTHR43625:SF40">
    <property type="entry name" value="ALDO-KETO REDUCTASE YAKC [NADP(+)]"/>
    <property type="match status" value="1"/>
</dbReference>
<dbReference type="SUPFAM" id="SSF51430">
    <property type="entry name" value="NAD(P)-linked oxidoreductase"/>
    <property type="match status" value="1"/>
</dbReference>
<evidence type="ECO:0000256" key="1">
    <source>
        <dbReference type="ARBA" id="ARBA00023002"/>
    </source>
</evidence>
<protein>
    <recommendedName>
        <fullName evidence="2">NADP-dependent oxidoreductase domain-containing protein</fullName>
    </recommendedName>
</protein>
<dbReference type="InterPro" id="IPR050791">
    <property type="entry name" value="Aldo-Keto_reductase"/>
</dbReference>
<keyword evidence="1" id="KW-0560">Oxidoreductase</keyword>